<dbReference type="InterPro" id="IPR036691">
    <property type="entry name" value="Endo/exonu/phosph_ase_sf"/>
</dbReference>
<name>A0A5E4M467_9HEMI</name>
<dbReference type="GO" id="GO:0004527">
    <property type="term" value="F:exonuclease activity"/>
    <property type="evidence" value="ECO:0007669"/>
    <property type="project" value="UniProtKB-KW"/>
</dbReference>
<dbReference type="OrthoDB" id="10033659at2759"/>
<dbReference type="Gene3D" id="3.60.10.10">
    <property type="entry name" value="Endonuclease/exonuclease/phosphatase"/>
    <property type="match status" value="1"/>
</dbReference>
<sequence>MQMTLEEVYADLKKLCKLAKREDNLIIMGDWNAIVGEGAVDQEVDAFELGTRNERGDRLVDFCKQHDMTIHNTFQNIHCRKRYTWKMPGDIKRYWGRGSGIKYIDAKHIQALTLYILHQQKIKIKPLPSDTTEDKWNKIKDAIHDAASNTLKRNSPEPRKPWINDNIIRDIEERRKYKNDKDNHGIRRYKEFKNKINIEATFAREKWLEGKKTKLKSRIRVVDGNLILDNDKIATRWKQYLDAPGIPERRSLNNNNNPDILGEVILRDEFNKTLNLMKTGKAADIDDIAIELIQNACTRRAIQISE</sequence>
<proteinExistence type="predicted"/>
<keyword evidence="2" id="KW-1185">Reference proteome</keyword>
<accession>A0A5E4M467</accession>
<reference evidence="1 2" key="1">
    <citation type="submission" date="2019-08" db="EMBL/GenBank/DDBJ databases">
        <authorList>
            <person name="Alioto T."/>
            <person name="Alioto T."/>
            <person name="Gomez Garrido J."/>
        </authorList>
    </citation>
    <scope>NUCLEOTIDE SEQUENCE [LARGE SCALE GENOMIC DNA]</scope>
</reference>
<organism evidence="1 2">
    <name type="scientific">Cinara cedri</name>
    <dbReference type="NCBI Taxonomy" id="506608"/>
    <lineage>
        <taxon>Eukaryota</taxon>
        <taxon>Metazoa</taxon>
        <taxon>Ecdysozoa</taxon>
        <taxon>Arthropoda</taxon>
        <taxon>Hexapoda</taxon>
        <taxon>Insecta</taxon>
        <taxon>Pterygota</taxon>
        <taxon>Neoptera</taxon>
        <taxon>Paraneoptera</taxon>
        <taxon>Hemiptera</taxon>
        <taxon>Sternorrhyncha</taxon>
        <taxon>Aphidomorpha</taxon>
        <taxon>Aphidoidea</taxon>
        <taxon>Aphididae</taxon>
        <taxon>Lachninae</taxon>
        <taxon>Cinara</taxon>
    </lineage>
</organism>
<dbReference type="GO" id="GO:0004519">
    <property type="term" value="F:endonuclease activity"/>
    <property type="evidence" value="ECO:0007669"/>
    <property type="project" value="UniProtKB-KW"/>
</dbReference>
<keyword evidence="1" id="KW-0255">Endonuclease</keyword>
<dbReference type="Proteomes" id="UP000325440">
    <property type="component" value="Unassembled WGS sequence"/>
</dbReference>
<keyword evidence="1" id="KW-0540">Nuclease</keyword>
<protein>
    <submittedName>
        <fullName evidence="1">Endonuclease/exonuclease/phosphatase</fullName>
    </submittedName>
</protein>
<evidence type="ECO:0000313" key="2">
    <source>
        <dbReference type="Proteomes" id="UP000325440"/>
    </source>
</evidence>
<keyword evidence="1" id="KW-0269">Exonuclease</keyword>
<dbReference type="SUPFAM" id="SSF56219">
    <property type="entry name" value="DNase I-like"/>
    <property type="match status" value="1"/>
</dbReference>
<evidence type="ECO:0000313" key="1">
    <source>
        <dbReference type="EMBL" id="VVC25399.1"/>
    </source>
</evidence>
<dbReference type="EMBL" id="CABPRJ010000012">
    <property type="protein sequence ID" value="VVC25399.1"/>
    <property type="molecule type" value="Genomic_DNA"/>
</dbReference>
<gene>
    <name evidence="1" type="ORF">CINCED_3A019376</name>
</gene>
<dbReference type="AlphaFoldDB" id="A0A5E4M467"/>
<keyword evidence="1" id="KW-0378">Hydrolase</keyword>